<evidence type="ECO:0000256" key="1">
    <source>
        <dbReference type="ARBA" id="ARBA00004251"/>
    </source>
</evidence>
<gene>
    <name evidence="13" type="ORF">F511_22640</name>
</gene>
<accession>A0A2Z7AKQ8</accession>
<evidence type="ECO:0000313" key="13">
    <source>
        <dbReference type="EMBL" id="KZV22405.1"/>
    </source>
</evidence>
<evidence type="ECO:0000256" key="5">
    <source>
        <dbReference type="ARBA" id="ARBA00022692"/>
    </source>
</evidence>
<dbReference type="SUPFAM" id="SSF52058">
    <property type="entry name" value="L domain-like"/>
    <property type="match status" value="1"/>
</dbReference>
<evidence type="ECO:0000313" key="14">
    <source>
        <dbReference type="Proteomes" id="UP000250235"/>
    </source>
</evidence>
<evidence type="ECO:0000256" key="6">
    <source>
        <dbReference type="ARBA" id="ARBA00022729"/>
    </source>
</evidence>
<dbReference type="OrthoDB" id="676979at2759"/>
<evidence type="ECO:0000256" key="9">
    <source>
        <dbReference type="ARBA" id="ARBA00023136"/>
    </source>
</evidence>
<evidence type="ECO:0000256" key="10">
    <source>
        <dbReference type="ARBA" id="ARBA00023170"/>
    </source>
</evidence>
<dbReference type="Proteomes" id="UP000250235">
    <property type="component" value="Unassembled WGS sequence"/>
</dbReference>
<evidence type="ECO:0000256" key="12">
    <source>
        <dbReference type="SAM" id="MobiDB-lite"/>
    </source>
</evidence>
<evidence type="ECO:0000256" key="3">
    <source>
        <dbReference type="ARBA" id="ARBA00022475"/>
    </source>
</evidence>
<protein>
    <submittedName>
        <fullName evidence="13">Uncharacterized protein</fullName>
    </submittedName>
</protein>
<evidence type="ECO:0000256" key="2">
    <source>
        <dbReference type="ARBA" id="ARBA00009592"/>
    </source>
</evidence>
<keyword evidence="8" id="KW-1133">Transmembrane helix</keyword>
<feature type="region of interest" description="Disordered" evidence="12">
    <location>
        <begin position="385"/>
        <end position="414"/>
    </location>
</feature>
<keyword evidence="11" id="KW-0325">Glycoprotein</keyword>
<dbReference type="PANTHER" id="PTHR48052:SF28">
    <property type="entry name" value="LEUCINE-RICH REPEAT RECEPTOR-LIKE PROTEIN KINASE PXL1"/>
    <property type="match status" value="1"/>
</dbReference>
<keyword evidence="10" id="KW-0675">Receptor</keyword>
<dbReference type="FunFam" id="3.80.10.10:FF:000041">
    <property type="entry name" value="LRR receptor-like serine/threonine-protein kinase ERECTA"/>
    <property type="match status" value="2"/>
</dbReference>
<dbReference type="Pfam" id="PF00560">
    <property type="entry name" value="LRR_1"/>
    <property type="match status" value="4"/>
</dbReference>
<keyword evidence="4" id="KW-0433">Leucine-rich repeat</keyword>
<organism evidence="13 14">
    <name type="scientific">Dorcoceras hygrometricum</name>
    <dbReference type="NCBI Taxonomy" id="472368"/>
    <lineage>
        <taxon>Eukaryota</taxon>
        <taxon>Viridiplantae</taxon>
        <taxon>Streptophyta</taxon>
        <taxon>Embryophyta</taxon>
        <taxon>Tracheophyta</taxon>
        <taxon>Spermatophyta</taxon>
        <taxon>Magnoliopsida</taxon>
        <taxon>eudicotyledons</taxon>
        <taxon>Gunneridae</taxon>
        <taxon>Pentapetalae</taxon>
        <taxon>asterids</taxon>
        <taxon>lamiids</taxon>
        <taxon>Lamiales</taxon>
        <taxon>Gesneriaceae</taxon>
        <taxon>Didymocarpoideae</taxon>
        <taxon>Trichosporeae</taxon>
        <taxon>Loxocarpinae</taxon>
        <taxon>Dorcoceras</taxon>
    </lineage>
</organism>
<evidence type="ECO:0000256" key="4">
    <source>
        <dbReference type="ARBA" id="ARBA00022614"/>
    </source>
</evidence>
<dbReference type="InterPro" id="IPR032675">
    <property type="entry name" value="LRR_dom_sf"/>
</dbReference>
<dbReference type="GO" id="GO:0005886">
    <property type="term" value="C:plasma membrane"/>
    <property type="evidence" value="ECO:0007669"/>
    <property type="project" value="UniProtKB-SubCell"/>
</dbReference>
<evidence type="ECO:0000256" key="11">
    <source>
        <dbReference type="ARBA" id="ARBA00023180"/>
    </source>
</evidence>
<dbReference type="EMBL" id="KV014373">
    <property type="protein sequence ID" value="KZV22405.1"/>
    <property type="molecule type" value="Genomic_DNA"/>
</dbReference>
<feature type="compositionally biased region" description="Polar residues" evidence="12">
    <location>
        <begin position="403"/>
        <end position="414"/>
    </location>
</feature>
<keyword evidence="14" id="KW-1185">Reference proteome</keyword>
<keyword evidence="9" id="KW-0472">Membrane</keyword>
<sequence length="443" mass="49012">MSLFDLQDVCIAIGSIATLDLPMVVDLIGIYGLKGPYCTLTKTNWFLQGHTSTGLEIPARIPVELGEMSSVETIIMGYNQFQGQIPEEFGNLTNLMYLDLAVGTLSGQIPGELGKLKKLTTVYLYQNSFEGRIPPEIGNMTSLVYLDLSDNHFSGQIPYEVSGIKNLQLLNLMCNELTGPIPEGLGDLKKLEVLELWKNSLTATLPKGRPFRRVLVANKHEELRIFYPLYSCPVRESAISPFSGVYYPYPGVYYPVREFLISGIYYLDLLGDMLFARKFITSLVNPVPHWPLSPTCSALVSPVPHWPLSPTCSELKPSSALTPPRVALLPRNISCYEVYYHYLGVYCPTNGCGFPRNHKFTPRVPTTTLQSYTSILRLGLTVGDTPDAPITTSGPEDRAVRPKTQTHASSSGVVRGLTTTSGCFPRTTSRHDGESRLGYVFPI</sequence>
<reference evidence="13 14" key="1">
    <citation type="journal article" date="2015" name="Proc. Natl. Acad. Sci. U.S.A.">
        <title>The resurrection genome of Boea hygrometrica: A blueprint for survival of dehydration.</title>
        <authorList>
            <person name="Xiao L."/>
            <person name="Yang G."/>
            <person name="Zhang L."/>
            <person name="Yang X."/>
            <person name="Zhao S."/>
            <person name="Ji Z."/>
            <person name="Zhou Q."/>
            <person name="Hu M."/>
            <person name="Wang Y."/>
            <person name="Chen M."/>
            <person name="Xu Y."/>
            <person name="Jin H."/>
            <person name="Xiao X."/>
            <person name="Hu G."/>
            <person name="Bao F."/>
            <person name="Hu Y."/>
            <person name="Wan P."/>
            <person name="Li L."/>
            <person name="Deng X."/>
            <person name="Kuang T."/>
            <person name="Xiang C."/>
            <person name="Zhu J.K."/>
            <person name="Oliver M.J."/>
            <person name="He Y."/>
        </authorList>
    </citation>
    <scope>NUCLEOTIDE SEQUENCE [LARGE SCALE GENOMIC DNA]</scope>
    <source>
        <strain evidence="14">cv. XS01</strain>
    </source>
</reference>
<evidence type="ECO:0000256" key="8">
    <source>
        <dbReference type="ARBA" id="ARBA00022989"/>
    </source>
</evidence>
<comment type="similarity">
    <text evidence="2">Belongs to the RLP family.</text>
</comment>
<keyword evidence="6" id="KW-0732">Signal</keyword>
<proteinExistence type="inferred from homology"/>
<evidence type="ECO:0000256" key="7">
    <source>
        <dbReference type="ARBA" id="ARBA00022737"/>
    </source>
</evidence>
<dbReference type="Gene3D" id="3.80.10.10">
    <property type="entry name" value="Ribonuclease Inhibitor"/>
    <property type="match status" value="1"/>
</dbReference>
<keyword evidence="5" id="KW-0812">Transmembrane</keyword>
<comment type="subcellular location">
    <subcellularLocation>
        <location evidence="1">Cell membrane</location>
        <topology evidence="1">Single-pass type I membrane protein</topology>
    </subcellularLocation>
</comment>
<name>A0A2Z7AKQ8_9LAMI</name>
<keyword evidence="3" id="KW-1003">Cell membrane</keyword>
<dbReference type="InterPro" id="IPR001611">
    <property type="entry name" value="Leu-rich_rpt"/>
</dbReference>
<dbReference type="PANTHER" id="PTHR48052">
    <property type="entry name" value="UNNAMED PRODUCT"/>
    <property type="match status" value="1"/>
</dbReference>
<keyword evidence="7" id="KW-0677">Repeat</keyword>
<dbReference type="AlphaFoldDB" id="A0A2Z7AKQ8"/>